<keyword evidence="2" id="KW-1185">Reference proteome</keyword>
<accession>A0A9J6DU26</accession>
<comment type="caution">
    <text evidence="1">The sequence shown here is derived from an EMBL/GenBank/DDBJ whole genome shotgun (WGS) entry which is preliminary data.</text>
</comment>
<dbReference type="Proteomes" id="UP000821866">
    <property type="component" value="Unassembled WGS sequence"/>
</dbReference>
<reference evidence="1" key="1">
    <citation type="journal article" date="2020" name="Cell">
        <title>Large-Scale Comparative Analyses of Tick Genomes Elucidate Their Genetic Diversity and Vector Capacities.</title>
        <authorList>
            <consortium name="Tick Genome and Microbiome Consortium (TIGMIC)"/>
            <person name="Jia N."/>
            <person name="Wang J."/>
            <person name="Shi W."/>
            <person name="Du L."/>
            <person name="Sun Y."/>
            <person name="Zhan W."/>
            <person name="Jiang J.F."/>
            <person name="Wang Q."/>
            <person name="Zhang B."/>
            <person name="Ji P."/>
            <person name="Bell-Sakyi L."/>
            <person name="Cui X.M."/>
            <person name="Yuan T.T."/>
            <person name="Jiang B.G."/>
            <person name="Yang W.F."/>
            <person name="Lam T.T."/>
            <person name="Chang Q.C."/>
            <person name="Ding S.J."/>
            <person name="Wang X.J."/>
            <person name="Zhu J.G."/>
            <person name="Ruan X.D."/>
            <person name="Zhao L."/>
            <person name="Wei J.T."/>
            <person name="Ye R.Z."/>
            <person name="Que T.C."/>
            <person name="Du C.H."/>
            <person name="Zhou Y.H."/>
            <person name="Cheng J.X."/>
            <person name="Dai P.F."/>
            <person name="Guo W.B."/>
            <person name="Han X.H."/>
            <person name="Huang E.J."/>
            <person name="Li L.F."/>
            <person name="Wei W."/>
            <person name="Gao Y.C."/>
            <person name="Liu J.Z."/>
            <person name="Shao H.Z."/>
            <person name="Wang X."/>
            <person name="Wang C.C."/>
            <person name="Yang T.C."/>
            <person name="Huo Q.B."/>
            <person name="Li W."/>
            <person name="Chen H.Y."/>
            <person name="Chen S.E."/>
            <person name="Zhou L.G."/>
            <person name="Ni X.B."/>
            <person name="Tian J.H."/>
            <person name="Sheng Y."/>
            <person name="Liu T."/>
            <person name="Pan Y.S."/>
            <person name="Xia L.Y."/>
            <person name="Li J."/>
            <person name="Zhao F."/>
            <person name="Cao W.C."/>
        </authorList>
    </citation>
    <scope>NUCLEOTIDE SEQUENCE</scope>
    <source>
        <strain evidence="1">Rmic-2018</strain>
    </source>
</reference>
<reference evidence="1" key="2">
    <citation type="submission" date="2021-09" db="EMBL/GenBank/DDBJ databases">
        <authorList>
            <person name="Jia N."/>
            <person name="Wang J."/>
            <person name="Shi W."/>
            <person name="Du L."/>
            <person name="Sun Y."/>
            <person name="Zhan W."/>
            <person name="Jiang J."/>
            <person name="Wang Q."/>
            <person name="Zhang B."/>
            <person name="Ji P."/>
            <person name="Sakyi L.B."/>
            <person name="Cui X."/>
            <person name="Yuan T."/>
            <person name="Jiang B."/>
            <person name="Yang W."/>
            <person name="Lam T.T.-Y."/>
            <person name="Chang Q."/>
            <person name="Ding S."/>
            <person name="Wang X."/>
            <person name="Zhu J."/>
            <person name="Ruan X."/>
            <person name="Zhao L."/>
            <person name="Wei J."/>
            <person name="Que T."/>
            <person name="Du C."/>
            <person name="Cheng J."/>
            <person name="Dai P."/>
            <person name="Han X."/>
            <person name="Huang E."/>
            <person name="Gao Y."/>
            <person name="Liu J."/>
            <person name="Shao H."/>
            <person name="Ye R."/>
            <person name="Li L."/>
            <person name="Wei W."/>
            <person name="Wang X."/>
            <person name="Wang C."/>
            <person name="Huo Q."/>
            <person name="Li W."/>
            <person name="Guo W."/>
            <person name="Chen H."/>
            <person name="Chen S."/>
            <person name="Zhou L."/>
            <person name="Zhou L."/>
            <person name="Ni X."/>
            <person name="Tian J."/>
            <person name="Zhou Y."/>
            <person name="Sheng Y."/>
            <person name="Liu T."/>
            <person name="Pan Y."/>
            <person name="Xia L."/>
            <person name="Li J."/>
            <person name="Zhao F."/>
            <person name="Cao W."/>
        </authorList>
    </citation>
    <scope>NUCLEOTIDE SEQUENCE</scope>
    <source>
        <strain evidence="1">Rmic-2018</strain>
        <tissue evidence="1">Larvae</tissue>
    </source>
</reference>
<sequence>MLRLFNLNKRKCALRNRCAHVLYADLVERNASEQKKETGRRWWWLAEFRGTRQASPRGGRKWRSLLGTAAGGTPCRAPIRRTQPRHRLLLPRTAAAESRKREHGSVRISGNLIRMIKTIMIIRKIQTHVDDKIHGQRLVLKFAFIIHRPTTVTVLYGTQARVTAAVTTITAGPAVFALEALLGLLDHSFLTSAGLLRGEDVLPAKTDSVFLEGLAATGSDGRRRRGASAAHAPLRRSSGLASQLGMEARRLPPRLTPNPTRQRGLEACVGLRTVNFSLSSDERVHNDLRYARAVQRQWRLFERATEYGRARTRRANQQATAAMVVLVASFVGAVPTSCRPLSVDFQMTYSSR</sequence>
<name>A0A9J6DU26_RHIMP</name>
<gene>
    <name evidence="1" type="ORF">HPB51_010763</name>
</gene>
<organism evidence="1 2">
    <name type="scientific">Rhipicephalus microplus</name>
    <name type="common">Cattle tick</name>
    <name type="synonym">Boophilus microplus</name>
    <dbReference type="NCBI Taxonomy" id="6941"/>
    <lineage>
        <taxon>Eukaryota</taxon>
        <taxon>Metazoa</taxon>
        <taxon>Ecdysozoa</taxon>
        <taxon>Arthropoda</taxon>
        <taxon>Chelicerata</taxon>
        <taxon>Arachnida</taxon>
        <taxon>Acari</taxon>
        <taxon>Parasitiformes</taxon>
        <taxon>Ixodida</taxon>
        <taxon>Ixodoidea</taxon>
        <taxon>Ixodidae</taxon>
        <taxon>Rhipicephalinae</taxon>
        <taxon>Rhipicephalus</taxon>
        <taxon>Boophilus</taxon>
    </lineage>
</organism>
<evidence type="ECO:0000313" key="1">
    <source>
        <dbReference type="EMBL" id="KAH8025679.1"/>
    </source>
</evidence>
<proteinExistence type="predicted"/>
<protein>
    <submittedName>
        <fullName evidence="1">Uncharacterized protein</fullName>
    </submittedName>
</protein>
<dbReference type="EMBL" id="JABSTU010000007">
    <property type="protein sequence ID" value="KAH8025679.1"/>
    <property type="molecule type" value="Genomic_DNA"/>
</dbReference>
<dbReference type="AlphaFoldDB" id="A0A9J6DU26"/>
<evidence type="ECO:0000313" key="2">
    <source>
        <dbReference type="Proteomes" id="UP000821866"/>
    </source>
</evidence>